<feature type="compositionally biased region" description="Polar residues" evidence="2">
    <location>
        <begin position="29"/>
        <end position="46"/>
    </location>
</feature>
<dbReference type="Proteomes" id="UP000017836">
    <property type="component" value="Unassembled WGS sequence"/>
</dbReference>
<dbReference type="InterPro" id="IPR021410">
    <property type="entry name" value="FAF"/>
</dbReference>
<accession>W1NTS0</accession>
<feature type="domain" description="FAF" evidence="3">
    <location>
        <begin position="202"/>
        <end position="255"/>
    </location>
</feature>
<feature type="region of interest" description="Disordered" evidence="2">
    <location>
        <begin position="13"/>
        <end position="100"/>
    </location>
</feature>
<dbReference type="Gramene" id="ERN00967">
    <property type="protein sequence ID" value="ERN00967"/>
    <property type="gene ID" value="AMTR_s00002p00087350"/>
</dbReference>
<feature type="region of interest" description="Disordered" evidence="2">
    <location>
        <begin position="258"/>
        <end position="325"/>
    </location>
</feature>
<reference evidence="5" key="1">
    <citation type="journal article" date="2013" name="Science">
        <title>The Amborella genome and the evolution of flowering plants.</title>
        <authorList>
            <consortium name="Amborella Genome Project"/>
        </authorList>
    </citation>
    <scope>NUCLEOTIDE SEQUENCE [LARGE SCALE GENOMIC DNA]</scope>
</reference>
<dbReference type="eggNOG" id="ENOG502QUSH">
    <property type="taxonomic scope" value="Eukaryota"/>
</dbReference>
<keyword evidence="5" id="KW-1185">Reference proteome</keyword>
<dbReference type="PANTHER" id="PTHR33155">
    <property type="entry name" value="FANTASTIC FOUR-LIKE PROTEIN (DUF3049)"/>
    <property type="match status" value="1"/>
</dbReference>
<sequence>MAAAVCRGFQSYVEEGKGGEPPGIGSILVGSQPSQEKTPKTQSLRRSFSADESSKFWLSQQQQPPQLASPPFKKTASSEQLCTPQEHREIEHEEREREKDRFDIWSSIVSGRKRLEAPVASAPYSPPKPLFRRTWSSLSLNLCTEGLGSETGSDTMSEKDYGSCLSSDSDEPTSPKLSAPSRLRRAVTYPGRSARRVQGARSFPPPLTSISRRDGPCVHMRPHRVDGRLVLEAVPVPSHNYLHAQRGNGRLRLTFAATHPSRESEEESENEDEEIHQEIVERESKELGVGFGEREEEEESLQSMEEGEEIEEREERVEERGERRGFVERDAWMSEKGIRAPWVGVGSDRGEDFTPRRCNDSSRPLLLLHSFCVATT</sequence>
<name>W1NTS0_AMBTC</name>
<dbReference type="InterPro" id="IPR046431">
    <property type="entry name" value="FAF_dom"/>
</dbReference>
<feature type="compositionally biased region" description="Low complexity" evidence="2">
    <location>
        <begin position="58"/>
        <end position="71"/>
    </location>
</feature>
<feature type="compositionally biased region" description="Basic and acidic residues" evidence="2">
    <location>
        <begin position="276"/>
        <end position="286"/>
    </location>
</feature>
<evidence type="ECO:0000256" key="2">
    <source>
        <dbReference type="SAM" id="MobiDB-lite"/>
    </source>
</evidence>
<proteinExistence type="inferred from homology"/>
<evidence type="ECO:0000256" key="1">
    <source>
        <dbReference type="ARBA" id="ARBA00008690"/>
    </source>
</evidence>
<evidence type="ECO:0000259" key="3">
    <source>
        <dbReference type="Pfam" id="PF11250"/>
    </source>
</evidence>
<dbReference type="EMBL" id="KI394767">
    <property type="protein sequence ID" value="ERN00967.1"/>
    <property type="molecule type" value="Genomic_DNA"/>
</dbReference>
<evidence type="ECO:0000313" key="4">
    <source>
        <dbReference type="EMBL" id="ERN00967.1"/>
    </source>
</evidence>
<comment type="similarity">
    <text evidence="1">Belongs to the fantastic four family.</text>
</comment>
<dbReference type="OrthoDB" id="1303570at2759"/>
<evidence type="ECO:0000313" key="5">
    <source>
        <dbReference type="Proteomes" id="UP000017836"/>
    </source>
</evidence>
<dbReference type="HOGENOM" id="CLU_904129_0_0_1"/>
<dbReference type="PANTHER" id="PTHR33155:SF3">
    <property type="entry name" value="PROTEIN FAF-LIKE, CHLOROPLASTIC"/>
    <property type="match status" value="1"/>
</dbReference>
<feature type="compositionally biased region" description="Acidic residues" evidence="2">
    <location>
        <begin position="294"/>
        <end position="312"/>
    </location>
</feature>
<organism evidence="4 5">
    <name type="scientific">Amborella trichopoda</name>
    <dbReference type="NCBI Taxonomy" id="13333"/>
    <lineage>
        <taxon>Eukaryota</taxon>
        <taxon>Viridiplantae</taxon>
        <taxon>Streptophyta</taxon>
        <taxon>Embryophyta</taxon>
        <taxon>Tracheophyta</taxon>
        <taxon>Spermatophyta</taxon>
        <taxon>Magnoliopsida</taxon>
        <taxon>Amborellales</taxon>
        <taxon>Amborellaceae</taxon>
        <taxon>Amborella</taxon>
    </lineage>
</organism>
<gene>
    <name evidence="4" type="ORF">AMTR_s00002p00087350</name>
</gene>
<protein>
    <recommendedName>
        <fullName evidence="3">FAF domain-containing protein</fullName>
    </recommendedName>
</protein>
<dbReference type="AlphaFoldDB" id="W1NTS0"/>
<feature type="compositionally biased region" description="Basic and acidic residues" evidence="2">
    <location>
        <begin position="313"/>
        <end position="325"/>
    </location>
</feature>
<dbReference type="KEGG" id="atr:18429042"/>
<feature type="region of interest" description="Disordered" evidence="2">
    <location>
        <begin position="147"/>
        <end position="219"/>
    </location>
</feature>
<feature type="compositionally biased region" description="Basic and acidic residues" evidence="2">
    <location>
        <begin position="85"/>
        <end position="100"/>
    </location>
</feature>
<dbReference type="OMA" id="EEGCCEM"/>
<dbReference type="Pfam" id="PF11250">
    <property type="entry name" value="FAF"/>
    <property type="match status" value="1"/>
</dbReference>
<feature type="compositionally biased region" description="Acidic residues" evidence="2">
    <location>
        <begin position="264"/>
        <end position="275"/>
    </location>
</feature>